<protein>
    <submittedName>
        <fullName evidence="4">Thioredoxin-like</fullName>
    </submittedName>
</protein>
<evidence type="ECO:0000313" key="5">
    <source>
        <dbReference type="Proteomes" id="UP000199072"/>
    </source>
</evidence>
<gene>
    <name evidence="4" type="ORF">SAMN05216464_11048</name>
</gene>
<organism evidence="4 5">
    <name type="scientific">Mucilaginibacter pineti</name>
    <dbReference type="NCBI Taxonomy" id="1391627"/>
    <lineage>
        <taxon>Bacteria</taxon>
        <taxon>Pseudomonadati</taxon>
        <taxon>Bacteroidota</taxon>
        <taxon>Sphingobacteriia</taxon>
        <taxon>Sphingobacteriales</taxon>
        <taxon>Sphingobacteriaceae</taxon>
        <taxon>Mucilaginibacter</taxon>
    </lineage>
</organism>
<proteinExistence type="predicted"/>
<evidence type="ECO:0000259" key="3">
    <source>
        <dbReference type="PROSITE" id="PS51352"/>
    </source>
</evidence>
<evidence type="ECO:0000256" key="1">
    <source>
        <dbReference type="ARBA" id="ARBA00022729"/>
    </source>
</evidence>
<dbReference type="SUPFAM" id="SSF52833">
    <property type="entry name" value="Thioredoxin-like"/>
    <property type="match status" value="1"/>
</dbReference>
<sequence>MKKKIMMLLWIVMSSPTILMAQGYKGIAFLEDIRWSAILEKAKKEHKYIFVDAYTTWCGPCKMMDRDVYSNEQVGLYINANFIAVKVQMDSTKEDKESIIVWRKDATSIAQQAKIDAYPTLLFFSPDGQLAYKSVGYKSALEFVSVAKFAGNPNGNVILKRQLLDYQNGKKDYKNMSTLSKMTSEVLADNKLALQIAIDYKKNYLDKLSQKDFLNAENLAFIRSFGASLLDLNDNLFKACYDSPGKVDSLIGKGSANLYSKSIISIREVKPRLYKDKKPLTNNPSWKKLTELLKRRYTKINVDDLILDEKVNFYRSVSNWVVYSNYLNQQLKVHPPSSDELEVYYRLNHPAWDAFLHCSDHEVLKKALQWSSLSIKLTGSIDQFMDTKANILYKLGRLAEAISLEEKIVKMEEDNAKEIGQNPNSSEFQETLVKMKKGIPTW</sequence>
<keyword evidence="1 2" id="KW-0732">Signal</keyword>
<dbReference type="OrthoDB" id="120730at2"/>
<dbReference type="Proteomes" id="UP000199072">
    <property type="component" value="Unassembled WGS sequence"/>
</dbReference>
<dbReference type="AlphaFoldDB" id="A0A1G7GA93"/>
<dbReference type="InterPro" id="IPR013766">
    <property type="entry name" value="Thioredoxin_domain"/>
</dbReference>
<keyword evidence="5" id="KW-1185">Reference proteome</keyword>
<dbReference type="InterPro" id="IPR051099">
    <property type="entry name" value="AGR/TXD"/>
</dbReference>
<dbReference type="InterPro" id="IPR036249">
    <property type="entry name" value="Thioredoxin-like_sf"/>
</dbReference>
<dbReference type="PROSITE" id="PS51352">
    <property type="entry name" value="THIOREDOXIN_2"/>
    <property type="match status" value="1"/>
</dbReference>
<dbReference type="STRING" id="1391627.SAMN05216464_11048"/>
<evidence type="ECO:0000256" key="2">
    <source>
        <dbReference type="SAM" id="SignalP"/>
    </source>
</evidence>
<dbReference type="Pfam" id="PF13899">
    <property type="entry name" value="Thioredoxin_7"/>
    <property type="match status" value="1"/>
</dbReference>
<feature type="domain" description="Thioredoxin" evidence="3">
    <location>
        <begin position="9"/>
        <end position="152"/>
    </location>
</feature>
<feature type="chain" id="PRO_5011792569" evidence="2">
    <location>
        <begin position="22"/>
        <end position="442"/>
    </location>
</feature>
<name>A0A1G7GA93_9SPHI</name>
<dbReference type="RefSeq" id="WP_091151866.1">
    <property type="nucleotide sequence ID" value="NZ_FNAI01000010.1"/>
</dbReference>
<evidence type="ECO:0000313" key="4">
    <source>
        <dbReference type="EMBL" id="SDE85068.1"/>
    </source>
</evidence>
<dbReference type="PANTHER" id="PTHR15337">
    <property type="entry name" value="ANTERIOR GRADIENT PROTEIN-RELATED"/>
    <property type="match status" value="1"/>
</dbReference>
<dbReference type="PANTHER" id="PTHR15337:SF11">
    <property type="entry name" value="THIOREDOXIN DOMAIN-CONTAINING PROTEIN"/>
    <property type="match status" value="1"/>
</dbReference>
<dbReference type="Gene3D" id="3.40.30.10">
    <property type="entry name" value="Glutaredoxin"/>
    <property type="match status" value="1"/>
</dbReference>
<dbReference type="EMBL" id="FNAI01000010">
    <property type="protein sequence ID" value="SDE85068.1"/>
    <property type="molecule type" value="Genomic_DNA"/>
</dbReference>
<reference evidence="4 5" key="1">
    <citation type="submission" date="2016-10" db="EMBL/GenBank/DDBJ databases">
        <authorList>
            <person name="de Groot N.N."/>
        </authorList>
    </citation>
    <scope>NUCLEOTIDE SEQUENCE [LARGE SCALE GENOMIC DNA]</scope>
    <source>
        <strain evidence="4 5">47C3B</strain>
    </source>
</reference>
<accession>A0A1G7GA93</accession>
<feature type="signal peptide" evidence="2">
    <location>
        <begin position="1"/>
        <end position="21"/>
    </location>
</feature>